<name>V2TKZ8_9GAMM</name>
<protein>
    <recommendedName>
        <fullName evidence="1">Glycosyltransferase 2-like domain-containing protein</fullName>
    </recommendedName>
</protein>
<gene>
    <name evidence="2" type="ORF">P256_01980</name>
</gene>
<accession>V2TKZ8</accession>
<dbReference type="GO" id="GO:0016758">
    <property type="term" value="F:hexosyltransferase activity"/>
    <property type="evidence" value="ECO:0007669"/>
    <property type="project" value="UniProtKB-ARBA"/>
</dbReference>
<dbReference type="CDD" id="cd00761">
    <property type="entry name" value="Glyco_tranf_GTA_type"/>
    <property type="match status" value="1"/>
</dbReference>
<dbReference type="HOGENOM" id="CLU_025996_25_2_6"/>
<dbReference type="SUPFAM" id="SSF53448">
    <property type="entry name" value="Nucleotide-diphospho-sugar transferases"/>
    <property type="match status" value="1"/>
</dbReference>
<evidence type="ECO:0000259" key="1">
    <source>
        <dbReference type="Pfam" id="PF00535"/>
    </source>
</evidence>
<dbReference type="PANTHER" id="PTHR22916">
    <property type="entry name" value="GLYCOSYLTRANSFERASE"/>
    <property type="match status" value="1"/>
</dbReference>
<proteinExistence type="predicted"/>
<organism evidence="2 3">
    <name type="scientific">Acinetobacter nectaris CIP 110549</name>
    <dbReference type="NCBI Taxonomy" id="1392540"/>
    <lineage>
        <taxon>Bacteria</taxon>
        <taxon>Pseudomonadati</taxon>
        <taxon>Pseudomonadota</taxon>
        <taxon>Gammaproteobacteria</taxon>
        <taxon>Moraxellales</taxon>
        <taxon>Moraxellaceae</taxon>
        <taxon>Acinetobacter</taxon>
    </lineage>
</organism>
<sequence length="322" mass="36715">MYIISLIIPIYKVEKYIESCLHSVFNQSCNENIEVILVDDGSPDTSISIAQSYIDSLSLVHKKNTRIIQQENKGLSGARNTGIKHAQGKYLAFLDSDDILNANFFSKIIPILDNIEPEILEFRAERFDDQGNVTPFLSSLAVDGLYTKDEIWQSLCNQSAWFAWLRVYNRKLFVNENFFPEGKNFEDAYTIPYIFLSAKKIFILNDILIKYRFNPLGITATKSEKNLTDLGDSVYKMVSKLNIDSVLTASVISLSQSYIDDSLKSEGRLKAKQRWTVLKKHLLSADGFTPSMITNRGNKLFYIFGIPFLVFVNKLKKIGIKK</sequence>
<evidence type="ECO:0000313" key="2">
    <source>
        <dbReference type="EMBL" id="ESK38441.1"/>
    </source>
</evidence>
<dbReference type="PATRIC" id="fig|1392540.3.peg.1910"/>
<dbReference type="RefSeq" id="WP_023273598.1">
    <property type="nucleotide sequence ID" value="NZ_KI530734.1"/>
</dbReference>
<keyword evidence="3" id="KW-1185">Reference proteome</keyword>
<dbReference type="Proteomes" id="UP000023785">
    <property type="component" value="Unassembled WGS sequence"/>
</dbReference>
<dbReference type="Pfam" id="PF00535">
    <property type="entry name" value="Glycos_transf_2"/>
    <property type="match status" value="1"/>
</dbReference>
<dbReference type="PANTHER" id="PTHR22916:SF3">
    <property type="entry name" value="UDP-GLCNAC:BETAGAL BETA-1,3-N-ACETYLGLUCOSAMINYLTRANSFERASE-LIKE PROTEIN 1"/>
    <property type="match status" value="1"/>
</dbReference>
<dbReference type="AlphaFoldDB" id="V2TKZ8"/>
<dbReference type="InterPro" id="IPR029044">
    <property type="entry name" value="Nucleotide-diphossugar_trans"/>
</dbReference>
<dbReference type="eggNOG" id="COG0463">
    <property type="taxonomic scope" value="Bacteria"/>
</dbReference>
<dbReference type="EMBL" id="AYER01000007">
    <property type="protein sequence ID" value="ESK38441.1"/>
    <property type="molecule type" value="Genomic_DNA"/>
</dbReference>
<reference evidence="2 3" key="1">
    <citation type="submission" date="2013-10" db="EMBL/GenBank/DDBJ databases">
        <title>The Genome Sequence of Acinetobacter nectaris CIP 110549.</title>
        <authorList>
            <consortium name="The Broad Institute Genomics Platform"/>
            <consortium name="The Broad Institute Genome Sequencing Center for Infectious Disease"/>
            <person name="Cerqueira G."/>
            <person name="Feldgarden M."/>
            <person name="Courvalin P."/>
            <person name="Grillot-Courvalin C."/>
            <person name="Clermont D."/>
            <person name="Rocha E."/>
            <person name="Yoon E.-J."/>
            <person name="Nemec A."/>
            <person name="Young S.K."/>
            <person name="Zeng Q."/>
            <person name="Gargeya S."/>
            <person name="Fitzgerald M."/>
            <person name="Abouelleil A."/>
            <person name="Alvarado L."/>
            <person name="Berlin A.M."/>
            <person name="Chapman S.B."/>
            <person name="Gainer-Dewar J."/>
            <person name="Goldberg J."/>
            <person name="Gnerre S."/>
            <person name="Griggs A."/>
            <person name="Gujja S."/>
            <person name="Hansen M."/>
            <person name="Howarth C."/>
            <person name="Imamovic A."/>
            <person name="Ireland A."/>
            <person name="Larimer J."/>
            <person name="McCowan C."/>
            <person name="Murphy C."/>
            <person name="Pearson M."/>
            <person name="Poon T.W."/>
            <person name="Priest M."/>
            <person name="Roberts A."/>
            <person name="Saif S."/>
            <person name="Shea T."/>
            <person name="Sykes S."/>
            <person name="Wortman J."/>
            <person name="Nusbaum C."/>
            <person name="Birren B."/>
        </authorList>
    </citation>
    <scope>NUCLEOTIDE SEQUENCE [LARGE SCALE GENOMIC DNA]</scope>
    <source>
        <strain evidence="2 3">CIP 110549</strain>
    </source>
</reference>
<evidence type="ECO:0000313" key="3">
    <source>
        <dbReference type="Proteomes" id="UP000023785"/>
    </source>
</evidence>
<comment type="caution">
    <text evidence="2">The sequence shown here is derived from an EMBL/GenBank/DDBJ whole genome shotgun (WGS) entry which is preliminary data.</text>
</comment>
<dbReference type="STRING" id="1392540.P256_01980"/>
<feature type="domain" description="Glycosyltransferase 2-like" evidence="1">
    <location>
        <begin position="5"/>
        <end position="124"/>
    </location>
</feature>
<dbReference type="OrthoDB" id="6813549at2"/>
<dbReference type="InterPro" id="IPR001173">
    <property type="entry name" value="Glyco_trans_2-like"/>
</dbReference>
<dbReference type="Gene3D" id="3.90.550.10">
    <property type="entry name" value="Spore Coat Polysaccharide Biosynthesis Protein SpsA, Chain A"/>
    <property type="match status" value="1"/>
</dbReference>